<reference evidence="4 5" key="2">
    <citation type="submission" date="2020-10" db="EMBL/GenBank/DDBJ databases">
        <title>Campylobacter and Helicobacter PacBio genomes.</title>
        <authorList>
            <person name="Lane C."/>
        </authorList>
    </citation>
    <scope>NUCLEOTIDE SEQUENCE [LARGE SCALE GENOMIC DNA]</scope>
    <source>
        <strain evidence="4 5">2016D-0077</strain>
        <plasmid evidence="4 5">pLMG-27932-1</plasmid>
    </source>
</reference>
<feature type="coiled-coil region" evidence="1">
    <location>
        <begin position="449"/>
        <end position="504"/>
    </location>
</feature>
<feature type="region of interest" description="Disordered" evidence="2">
    <location>
        <begin position="559"/>
        <end position="579"/>
    </location>
</feature>
<feature type="compositionally biased region" description="Low complexity" evidence="2">
    <location>
        <begin position="568"/>
        <end position="579"/>
    </location>
</feature>
<feature type="coiled-coil region" evidence="1">
    <location>
        <begin position="216"/>
        <end position="250"/>
    </location>
</feature>
<name>A0A6M8N5F1_9BACT</name>
<evidence type="ECO:0000256" key="2">
    <source>
        <dbReference type="SAM" id="MobiDB-lite"/>
    </source>
</evidence>
<evidence type="ECO:0000313" key="5">
    <source>
        <dbReference type="Proteomes" id="UP000594749"/>
    </source>
</evidence>
<sequence length="579" mass="67889">MMTIELEQAKFEDLNIRDLSQRAYNAFEEYWQGSEEEFYEYMKNHNLDYDFEVNNINELGLKTDKFLNEFSEAVKIDISKFDFRLSSAMTSRNIKPIELDDYIKITLKNDELNTKDIYDTFLSFNSRSFIDFRSYNEQDNTLTFIYNRRGIFDENDRIAILKAKNSATMSDNFKSAKDNNFILSGLCHELAEKNNIGFRFEYLGTGDVVKEISMSADNILNVAEKKEAQKEEIIEEIKVAKIAREELIKERATTRQSLNEDSNKHEILKEANTEIRLNVVDDINLNTLDKIVDDSIALYRKKEEEKLKIRLETAQKEGIVAYKEMQERIIKDGMNIYEAINYTKQKYREEHTVNMASAFLTKDILEVGLLKTDLANKEESIKNLNENLNALNDEITKREETISSLKSTLQNKQIEITNLGIKHEQQIEILTKEAQKKYKELDEVYSAEIKKVKNELDKKDTELEEQDDLILRLNSQIELLKSQLNTENVKNENLIRENESLKTKLGLKHEKIEEILNSNNQKDRLDNKDIDELKDILKDEKQSNNNKREALASMRFEDILREDDSNNENETNTNIKKQR</sequence>
<evidence type="ECO:0000313" key="3">
    <source>
        <dbReference type="EMBL" id="QKF65545.1"/>
    </source>
</evidence>
<evidence type="ECO:0000313" key="4">
    <source>
        <dbReference type="EMBL" id="QOQ86547.1"/>
    </source>
</evidence>
<gene>
    <name evidence="3" type="ORF">CCORG_a0009</name>
    <name evidence="4" type="ORF">IMC76_00190</name>
</gene>
<dbReference type="OrthoDB" id="5315684at2"/>
<dbReference type="AlphaFoldDB" id="A0A6M8N5F1"/>
<geneLocation type="plasmid" evidence="4 5">
    <name>pLMG-27932-1</name>
</geneLocation>
<dbReference type="EMBL" id="CP063077">
    <property type="protein sequence ID" value="QOQ86547.1"/>
    <property type="molecule type" value="Genomic_DNA"/>
</dbReference>
<dbReference type="EMBL" id="CP053843">
    <property type="protein sequence ID" value="QKF65545.1"/>
    <property type="molecule type" value="Genomic_DNA"/>
</dbReference>
<reference evidence="3" key="1">
    <citation type="submission" date="2020-05" db="EMBL/GenBank/DDBJ databases">
        <title>Complete genome sequencing of Campylobacter and Arcobacter type strains.</title>
        <authorList>
            <person name="Miller W.G."/>
            <person name="Yee E."/>
        </authorList>
    </citation>
    <scope>NUCLEOTIDE SEQUENCE [LARGE SCALE GENOMIC DNA]</scope>
    <source>
        <strain evidence="3">LMG 27932</strain>
        <plasmid evidence="3">pCCORG</plasmid>
    </source>
</reference>
<dbReference type="Proteomes" id="UP000594749">
    <property type="component" value="Plasmid pLMG-27932-1"/>
</dbReference>
<dbReference type="KEGG" id="ccor:CCORG_a0009"/>
<proteinExistence type="predicted"/>
<protein>
    <submittedName>
        <fullName evidence="3">Uncharacterized protein</fullName>
    </submittedName>
</protein>
<feature type="coiled-coil region" evidence="1">
    <location>
        <begin position="367"/>
        <end position="408"/>
    </location>
</feature>
<organism evidence="3">
    <name type="scientific">Campylobacter corcagiensis</name>
    <dbReference type="NCBI Taxonomy" id="1448857"/>
    <lineage>
        <taxon>Bacteria</taxon>
        <taxon>Pseudomonadati</taxon>
        <taxon>Campylobacterota</taxon>
        <taxon>Epsilonproteobacteria</taxon>
        <taxon>Campylobacterales</taxon>
        <taxon>Campylobacteraceae</taxon>
        <taxon>Campylobacter</taxon>
    </lineage>
</organism>
<evidence type="ECO:0000256" key="1">
    <source>
        <dbReference type="SAM" id="Coils"/>
    </source>
</evidence>
<dbReference type="RefSeq" id="WP_025803647.1">
    <property type="nucleotide sequence ID" value="NZ_CP053843.1"/>
</dbReference>
<geneLocation type="plasmid" evidence="3">
    <name>pCCORG</name>
</geneLocation>
<keyword evidence="5" id="KW-1185">Reference proteome</keyword>
<accession>A0A6M8N5F1</accession>
<keyword evidence="1" id="KW-0175">Coiled coil</keyword>
<keyword evidence="3" id="KW-0614">Plasmid</keyword>